<proteinExistence type="predicted"/>
<evidence type="ECO:0000313" key="2">
    <source>
        <dbReference type="EMBL" id="KAK2652829.1"/>
    </source>
</evidence>
<accession>A0AAD9X4V9</accession>
<dbReference type="Proteomes" id="UP001280121">
    <property type="component" value="Unassembled WGS sequence"/>
</dbReference>
<gene>
    <name evidence="2" type="ORF">Ddye_012685</name>
</gene>
<name>A0AAD9X4V9_9ROSI</name>
<evidence type="ECO:0000313" key="3">
    <source>
        <dbReference type="Proteomes" id="UP001280121"/>
    </source>
</evidence>
<evidence type="ECO:0000256" key="1">
    <source>
        <dbReference type="SAM" id="MobiDB-lite"/>
    </source>
</evidence>
<reference evidence="2" key="1">
    <citation type="journal article" date="2023" name="Plant J.">
        <title>Genome sequences and population genomics provide insights into the demographic history, inbreeding, and mutation load of two 'living fossil' tree species of Dipteronia.</title>
        <authorList>
            <person name="Feng Y."/>
            <person name="Comes H.P."/>
            <person name="Chen J."/>
            <person name="Zhu S."/>
            <person name="Lu R."/>
            <person name="Zhang X."/>
            <person name="Li P."/>
            <person name="Qiu J."/>
            <person name="Olsen K.M."/>
            <person name="Qiu Y."/>
        </authorList>
    </citation>
    <scope>NUCLEOTIDE SEQUENCE</scope>
    <source>
        <strain evidence="2">KIB01</strain>
    </source>
</reference>
<dbReference type="EMBL" id="JANJYI010000004">
    <property type="protein sequence ID" value="KAK2652829.1"/>
    <property type="molecule type" value="Genomic_DNA"/>
</dbReference>
<comment type="caution">
    <text evidence="2">The sequence shown here is derived from an EMBL/GenBank/DDBJ whole genome shotgun (WGS) entry which is preliminary data.</text>
</comment>
<dbReference type="AlphaFoldDB" id="A0AAD9X4V9"/>
<sequence>MGKVNKKIRRLARLVEMKEKAVTSDIFRPLELVEEYNSESEDEDHVGDEEGEGDDGDGGDDEDDEDNEDDSAS</sequence>
<feature type="region of interest" description="Disordered" evidence="1">
    <location>
        <begin position="34"/>
        <end position="73"/>
    </location>
</feature>
<protein>
    <submittedName>
        <fullName evidence="2">Uncharacterized protein</fullName>
    </submittedName>
</protein>
<keyword evidence="3" id="KW-1185">Reference proteome</keyword>
<organism evidence="2 3">
    <name type="scientific">Dipteronia dyeriana</name>
    <dbReference type="NCBI Taxonomy" id="168575"/>
    <lineage>
        <taxon>Eukaryota</taxon>
        <taxon>Viridiplantae</taxon>
        <taxon>Streptophyta</taxon>
        <taxon>Embryophyta</taxon>
        <taxon>Tracheophyta</taxon>
        <taxon>Spermatophyta</taxon>
        <taxon>Magnoliopsida</taxon>
        <taxon>eudicotyledons</taxon>
        <taxon>Gunneridae</taxon>
        <taxon>Pentapetalae</taxon>
        <taxon>rosids</taxon>
        <taxon>malvids</taxon>
        <taxon>Sapindales</taxon>
        <taxon>Sapindaceae</taxon>
        <taxon>Hippocastanoideae</taxon>
        <taxon>Acereae</taxon>
        <taxon>Dipteronia</taxon>
    </lineage>
</organism>